<evidence type="ECO:0000259" key="1">
    <source>
        <dbReference type="Pfam" id="PF18962"/>
    </source>
</evidence>
<gene>
    <name evidence="2" type="ORF">HKN21_01820</name>
</gene>
<accession>A0A7Y2E8T2</accession>
<organism evidence="2 3">
    <name type="scientific">Eiseniibacteriota bacterium</name>
    <dbReference type="NCBI Taxonomy" id="2212470"/>
    <lineage>
        <taxon>Bacteria</taxon>
        <taxon>Candidatus Eiseniibacteriota</taxon>
    </lineage>
</organism>
<dbReference type="Gene3D" id="2.60.40.4070">
    <property type="match status" value="1"/>
</dbReference>
<evidence type="ECO:0000313" key="2">
    <source>
        <dbReference type="EMBL" id="NNF05475.1"/>
    </source>
</evidence>
<feature type="domain" description="Secretion system C-terminal sorting" evidence="1">
    <location>
        <begin position="47"/>
        <end position="126"/>
    </location>
</feature>
<dbReference type="Proteomes" id="UP000547674">
    <property type="component" value="Unassembled WGS sequence"/>
</dbReference>
<dbReference type="NCBIfam" id="TIGR04183">
    <property type="entry name" value="Por_Secre_tail"/>
    <property type="match status" value="1"/>
</dbReference>
<feature type="non-terminal residue" evidence="2">
    <location>
        <position position="1"/>
    </location>
</feature>
<dbReference type="EMBL" id="JABDJR010000060">
    <property type="protein sequence ID" value="NNF05475.1"/>
    <property type="molecule type" value="Genomic_DNA"/>
</dbReference>
<dbReference type="AlphaFoldDB" id="A0A7Y2E8T2"/>
<reference evidence="2 3" key="1">
    <citation type="submission" date="2020-03" db="EMBL/GenBank/DDBJ databases">
        <title>Metabolic flexibility allows generalist bacteria to become dominant in a frequently disturbed ecosystem.</title>
        <authorList>
            <person name="Chen Y.-J."/>
            <person name="Leung P.M."/>
            <person name="Bay S.K."/>
            <person name="Hugenholtz P."/>
            <person name="Kessler A.J."/>
            <person name="Shelley G."/>
            <person name="Waite D.W."/>
            <person name="Cook P.L."/>
            <person name="Greening C."/>
        </authorList>
    </citation>
    <scope>NUCLEOTIDE SEQUENCE [LARGE SCALE GENOMIC DNA]</scope>
    <source>
        <strain evidence="2">SS_bin_28</strain>
    </source>
</reference>
<protein>
    <submittedName>
        <fullName evidence="2">T9SS type A sorting domain-containing protein</fullName>
    </submittedName>
</protein>
<name>A0A7Y2E8T2_UNCEI</name>
<dbReference type="Pfam" id="PF18962">
    <property type="entry name" value="Por_Secre_tail"/>
    <property type="match status" value="1"/>
</dbReference>
<evidence type="ECO:0000313" key="3">
    <source>
        <dbReference type="Proteomes" id="UP000547674"/>
    </source>
</evidence>
<sequence>TLTWWVKAEATLPYERKSLDTKTFLVSASLGLPETQPGQPLILAQPFPNPMKSQSMIRFRGESGAPIALLILDVQGRLVQRQSFVATGNGQEWRWNGQDLEGRRTSPGIYFVKVTTGSTSDVKRIVRLAP</sequence>
<dbReference type="InterPro" id="IPR026444">
    <property type="entry name" value="Secre_tail"/>
</dbReference>
<proteinExistence type="predicted"/>
<comment type="caution">
    <text evidence="2">The sequence shown here is derived from an EMBL/GenBank/DDBJ whole genome shotgun (WGS) entry which is preliminary data.</text>
</comment>